<keyword evidence="2" id="KW-0732">Signal</keyword>
<dbReference type="Proteomes" id="UP001163293">
    <property type="component" value="Chromosome"/>
</dbReference>
<evidence type="ECO:0000313" key="3">
    <source>
        <dbReference type="EMBL" id="UYV96945.1"/>
    </source>
</evidence>
<evidence type="ECO:0000313" key="4">
    <source>
        <dbReference type="Proteomes" id="UP001163293"/>
    </source>
</evidence>
<organism evidence="3 4">
    <name type="scientific">Paenarthrobacter ureafaciens</name>
    <dbReference type="NCBI Taxonomy" id="37931"/>
    <lineage>
        <taxon>Bacteria</taxon>
        <taxon>Bacillati</taxon>
        <taxon>Actinomycetota</taxon>
        <taxon>Actinomycetes</taxon>
        <taxon>Micrococcales</taxon>
        <taxon>Micrococcaceae</taxon>
        <taxon>Paenarthrobacter</taxon>
    </lineage>
</organism>
<dbReference type="AlphaFoldDB" id="A0AAX3EGC6"/>
<sequence>MFKKLAASVALAGALAFTVAAPAVVSAASTVESDTSLSAIGNWPDPMRASVAAPTKTTETTYTTSSIGNWPDPM</sequence>
<dbReference type="GeneID" id="79883666"/>
<protein>
    <submittedName>
        <fullName evidence="3">Uncharacterized protein</fullName>
    </submittedName>
</protein>
<feature type="compositionally biased region" description="Low complexity" evidence="1">
    <location>
        <begin position="55"/>
        <end position="64"/>
    </location>
</feature>
<dbReference type="RefSeq" id="WP_021473780.1">
    <property type="nucleotide sequence ID" value="NZ_BDMH01000007.1"/>
</dbReference>
<feature type="chain" id="PRO_5043376741" evidence="2">
    <location>
        <begin position="28"/>
        <end position="74"/>
    </location>
</feature>
<dbReference type="EMBL" id="CP101185">
    <property type="protein sequence ID" value="UYV96945.1"/>
    <property type="molecule type" value="Genomic_DNA"/>
</dbReference>
<accession>A0AAX3EGC6</accession>
<keyword evidence="4" id="KW-1185">Reference proteome</keyword>
<reference evidence="3" key="1">
    <citation type="submission" date="2022-07" db="EMBL/GenBank/DDBJ databases">
        <authorList>
            <person name="Wu T."/>
        </authorList>
    </citation>
    <scope>NUCLEOTIDE SEQUENCE</scope>
    <source>
        <strain evidence="3">SD-1</strain>
    </source>
</reference>
<name>A0AAX3EGC6_PAEUR</name>
<proteinExistence type="predicted"/>
<gene>
    <name evidence="3" type="ORF">NL394_18140</name>
</gene>
<evidence type="ECO:0000256" key="1">
    <source>
        <dbReference type="SAM" id="MobiDB-lite"/>
    </source>
</evidence>
<evidence type="ECO:0000256" key="2">
    <source>
        <dbReference type="SAM" id="SignalP"/>
    </source>
</evidence>
<feature type="region of interest" description="Disordered" evidence="1">
    <location>
        <begin position="52"/>
        <end position="74"/>
    </location>
</feature>
<feature type="signal peptide" evidence="2">
    <location>
        <begin position="1"/>
        <end position="27"/>
    </location>
</feature>